<evidence type="ECO:0000313" key="1">
    <source>
        <dbReference type="EMBL" id="TMS32809.1"/>
    </source>
</evidence>
<comment type="caution">
    <text evidence="1">The sequence shown here is derived from an EMBL/GenBank/DDBJ whole genome shotgun (WGS) entry which is preliminary data.</text>
</comment>
<dbReference type="AlphaFoldDB" id="A0A4U8UJY8"/>
<reference evidence="1 2" key="1">
    <citation type="journal article" date="2015" name="Genome Biol.">
        <title>Comparative genomics of Steinernema reveals deeply conserved gene regulatory networks.</title>
        <authorList>
            <person name="Dillman A.R."/>
            <person name="Macchietto M."/>
            <person name="Porter C.F."/>
            <person name="Rogers A."/>
            <person name="Williams B."/>
            <person name="Antoshechkin I."/>
            <person name="Lee M.M."/>
            <person name="Goodwin Z."/>
            <person name="Lu X."/>
            <person name="Lewis E.E."/>
            <person name="Goodrich-Blair H."/>
            <person name="Stock S.P."/>
            <person name="Adams B.J."/>
            <person name="Sternberg P.W."/>
            <person name="Mortazavi A."/>
        </authorList>
    </citation>
    <scope>NUCLEOTIDE SEQUENCE [LARGE SCALE GENOMIC DNA]</scope>
    <source>
        <strain evidence="1 2">ALL</strain>
    </source>
</reference>
<sequence>MLEQLYLDIFELSQEFLLQPQFEKLRDGSCPAKAILKFWTENAEKVQTKKISYENVFNNIEQKIAEFRLTAEDVNLPVADLEGRVGIKINLPNSNFSLIMDKKEITFC</sequence>
<dbReference type="EMBL" id="CM016762">
    <property type="protein sequence ID" value="TMS32809.1"/>
    <property type="molecule type" value="Genomic_DNA"/>
</dbReference>
<gene>
    <name evidence="1" type="ORF">L596_000610</name>
</gene>
<name>A0A4U8UJY8_STECR</name>
<reference evidence="1 2" key="2">
    <citation type="journal article" date="2019" name="G3 (Bethesda)">
        <title>Hybrid Assembly of the Genome of the Entomopathogenic Nematode Steinernema carpocapsae Identifies the X-Chromosome.</title>
        <authorList>
            <person name="Serra L."/>
            <person name="Macchietto M."/>
            <person name="Macias-Munoz A."/>
            <person name="McGill C.J."/>
            <person name="Rodriguez I.M."/>
            <person name="Rodriguez B."/>
            <person name="Murad R."/>
            <person name="Mortazavi A."/>
        </authorList>
    </citation>
    <scope>NUCLEOTIDE SEQUENCE [LARGE SCALE GENOMIC DNA]</scope>
    <source>
        <strain evidence="1 2">ALL</strain>
    </source>
</reference>
<keyword evidence="2" id="KW-1185">Reference proteome</keyword>
<dbReference type="EMBL" id="AZBU02000001">
    <property type="protein sequence ID" value="TMS32809.1"/>
    <property type="molecule type" value="Genomic_DNA"/>
</dbReference>
<organism evidence="1 2">
    <name type="scientific">Steinernema carpocapsae</name>
    <name type="common">Entomopathogenic nematode</name>
    <dbReference type="NCBI Taxonomy" id="34508"/>
    <lineage>
        <taxon>Eukaryota</taxon>
        <taxon>Metazoa</taxon>
        <taxon>Ecdysozoa</taxon>
        <taxon>Nematoda</taxon>
        <taxon>Chromadorea</taxon>
        <taxon>Rhabditida</taxon>
        <taxon>Tylenchina</taxon>
        <taxon>Panagrolaimomorpha</taxon>
        <taxon>Strongyloidoidea</taxon>
        <taxon>Steinernematidae</taxon>
        <taxon>Steinernema</taxon>
    </lineage>
</organism>
<proteinExistence type="predicted"/>
<protein>
    <submittedName>
        <fullName evidence="1">Uncharacterized protein</fullName>
    </submittedName>
</protein>
<dbReference type="Proteomes" id="UP000298663">
    <property type="component" value="Chromosome X"/>
</dbReference>
<evidence type="ECO:0000313" key="2">
    <source>
        <dbReference type="Proteomes" id="UP000298663"/>
    </source>
</evidence>
<accession>A0A4U8UJY8</accession>